<dbReference type="RefSeq" id="WP_073006590.1">
    <property type="nucleotide sequence ID" value="NZ_FQZO01000003.1"/>
</dbReference>
<dbReference type="Pfam" id="PF00005">
    <property type="entry name" value="ABC_tran"/>
    <property type="match status" value="1"/>
</dbReference>
<dbReference type="InterPro" id="IPR003439">
    <property type="entry name" value="ABC_transporter-like_ATP-bd"/>
</dbReference>
<evidence type="ECO:0000256" key="1">
    <source>
        <dbReference type="ARBA" id="ARBA00005417"/>
    </source>
</evidence>
<name>A0A1M6GXE4_9CLOT</name>
<dbReference type="EMBL" id="FQZO01000003">
    <property type="protein sequence ID" value="SHJ14639.1"/>
    <property type="molecule type" value="Genomic_DNA"/>
</dbReference>
<evidence type="ECO:0000259" key="5">
    <source>
        <dbReference type="PROSITE" id="PS50893"/>
    </source>
</evidence>
<dbReference type="Proteomes" id="UP000184080">
    <property type="component" value="Unassembled WGS sequence"/>
</dbReference>
<evidence type="ECO:0000256" key="2">
    <source>
        <dbReference type="ARBA" id="ARBA00022448"/>
    </source>
</evidence>
<dbReference type="InterPro" id="IPR003593">
    <property type="entry name" value="AAA+_ATPase"/>
</dbReference>
<keyword evidence="2" id="KW-0813">Transport</keyword>
<gene>
    <name evidence="6" type="ORF">SAMN05444401_2284</name>
</gene>
<reference evidence="6 7" key="1">
    <citation type="submission" date="2016-11" db="EMBL/GenBank/DDBJ databases">
        <authorList>
            <person name="Jaros S."/>
            <person name="Januszkiewicz K."/>
            <person name="Wedrychowicz H."/>
        </authorList>
    </citation>
    <scope>NUCLEOTIDE SEQUENCE [LARGE SCALE GENOMIC DNA]</scope>
    <source>
        <strain evidence="6 7">DSM 21864</strain>
    </source>
</reference>
<dbReference type="SMART" id="SM00382">
    <property type="entry name" value="AAA"/>
    <property type="match status" value="1"/>
</dbReference>
<dbReference type="PANTHER" id="PTHR43166">
    <property type="entry name" value="AMINO ACID IMPORT ATP-BINDING PROTEIN"/>
    <property type="match status" value="1"/>
</dbReference>
<feature type="domain" description="ABC transporter" evidence="5">
    <location>
        <begin position="3"/>
        <end position="237"/>
    </location>
</feature>
<dbReference type="PROSITE" id="PS00211">
    <property type="entry name" value="ABC_TRANSPORTER_1"/>
    <property type="match status" value="1"/>
</dbReference>
<keyword evidence="7" id="KW-1185">Reference proteome</keyword>
<evidence type="ECO:0000313" key="7">
    <source>
        <dbReference type="Proteomes" id="UP000184080"/>
    </source>
</evidence>
<evidence type="ECO:0000256" key="3">
    <source>
        <dbReference type="ARBA" id="ARBA00022741"/>
    </source>
</evidence>
<dbReference type="GO" id="GO:0015424">
    <property type="term" value="F:ABC-type amino acid transporter activity"/>
    <property type="evidence" value="ECO:0007669"/>
    <property type="project" value="InterPro"/>
</dbReference>
<dbReference type="InterPro" id="IPR027417">
    <property type="entry name" value="P-loop_NTPase"/>
</dbReference>
<comment type="similarity">
    <text evidence="1">Belongs to the ABC transporter superfamily.</text>
</comment>
<dbReference type="OrthoDB" id="9802264at2"/>
<proteinExistence type="inferred from homology"/>
<dbReference type="SUPFAM" id="SSF52540">
    <property type="entry name" value="P-loop containing nucleoside triphosphate hydrolases"/>
    <property type="match status" value="1"/>
</dbReference>
<evidence type="ECO:0000256" key="4">
    <source>
        <dbReference type="ARBA" id="ARBA00022840"/>
    </source>
</evidence>
<dbReference type="GO" id="GO:0016887">
    <property type="term" value="F:ATP hydrolysis activity"/>
    <property type="evidence" value="ECO:0007669"/>
    <property type="project" value="InterPro"/>
</dbReference>
<dbReference type="InterPro" id="IPR017871">
    <property type="entry name" value="ABC_transporter-like_CS"/>
</dbReference>
<dbReference type="AlphaFoldDB" id="A0A1M6GXE4"/>
<evidence type="ECO:0000313" key="6">
    <source>
        <dbReference type="EMBL" id="SHJ14639.1"/>
    </source>
</evidence>
<dbReference type="InterPro" id="IPR030679">
    <property type="entry name" value="ABC_ATPase_HisP-typ"/>
</dbReference>
<accession>A0A1M6GXE4</accession>
<dbReference type="PANTHER" id="PTHR43166:SF4">
    <property type="entry name" value="PHOSPHONATES IMPORT ATP-BINDING PROTEIN PHNC"/>
    <property type="match status" value="1"/>
</dbReference>
<dbReference type="InterPro" id="IPR050086">
    <property type="entry name" value="MetN_ABC_transporter-like"/>
</dbReference>
<keyword evidence="4 6" id="KW-0067">ATP-binding</keyword>
<keyword evidence="3" id="KW-0547">Nucleotide-binding</keyword>
<dbReference type="PIRSF" id="PIRSF039085">
    <property type="entry name" value="ABC_ATPase_HisP"/>
    <property type="match status" value="1"/>
</dbReference>
<organism evidence="6 7">
    <name type="scientific">Clostridium amylolyticum</name>
    <dbReference type="NCBI Taxonomy" id="1121298"/>
    <lineage>
        <taxon>Bacteria</taxon>
        <taxon>Bacillati</taxon>
        <taxon>Bacillota</taxon>
        <taxon>Clostridia</taxon>
        <taxon>Eubacteriales</taxon>
        <taxon>Clostridiaceae</taxon>
        <taxon>Clostridium</taxon>
    </lineage>
</organism>
<dbReference type="GO" id="GO:0005524">
    <property type="term" value="F:ATP binding"/>
    <property type="evidence" value="ECO:0007669"/>
    <property type="project" value="UniProtKB-KW"/>
</dbReference>
<dbReference type="STRING" id="1121298.SAMN05444401_2284"/>
<protein>
    <submittedName>
        <fullName evidence="6">Amino acid ABC transporter ATP-binding protein, PAAT family</fullName>
    </submittedName>
</protein>
<dbReference type="PROSITE" id="PS50893">
    <property type="entry name" value="ABC_TRANSPORTER_2"/>
    <property type="match status" value="1"/>
</dbReference>
<dbReference type="Gene3D" id="3.40.50.300">
    <property type="entry name" value="P-loop containing nucleotide triphosphate hydrolases"/>
    <property type="match status" value="1"/>
</dbReference>
<sequence length="244" mass="27645">MKIKIRNLTKSYGKKIVLNNINLDIDNFNSLAVIGPSGGGKSTLLRILAGLIIPDSGEIYINDKKIEFDEDFLVEYRKRIGVVFQAYNLFPHLNALDNITLPLVKVHSLHKQQAEHNASELLKKFQLSEHKFKKPHELSGGQQQRVAIARALALNAEFFLFDEPTSALDPEITSEVLNSIQDLEKQKKDIIIVTHEMGFARQACDSVVFLSEGRILEFGESSQIFKNPKTNELKGFLEKILEWN</sequence>